<dbReference type="Proteomes" id="UP000185469">
    <property type="component" value="Chromosome"/>
</dbReference>
<feature type="region of interest" description="Disordered" evidence="1">
    <location>
        <begin position="88"/>
        <end position="107"/>
    </location>
</feature>
<gene>
    <name evidence="3" type="ORF">CSPHI_08310</name>
</gene>
<accession>A0A1L7CYR5</accession>
<feature type="signal peptide" evidence="2">
    <location>
        <begin position="1"/>
        <end position="26"/>
    </location>
</feature>
<evidence type="ECO:0000313" key="4">
    <source>
        <dbReference type="Proteomes" id="UP000185469"/>
    </source>
</evidence>
<proteinExistence type="predicted"/>
<dbReference type="EMBL" id="CP009248">
    <property type="protein sequence ID" value="APT91036.1"/>
    <property type="molecule type" value="Genomic_DNA"/>
</dbReference>
<feature type="region of interest" description="Disordered" evidence="1">
    <location>
        <begin position="30"/>
        <end position="81"/>
    </location>
</feature>
<dbReference type="PROSITE" id="PS51257">
    <property type="entry name" value="PROKAR_LIPOPROTEIN"/>
    <property type="match status" value="1"/>
</dbReference>
<dbReference type="OrthoDB" id="4423170at2"/>
<protein>
    <recommendedName>
        <fullName evidence="5">Lipoprotein</fullName>
    </recommendedName>
</protein>
<feature type="compositionally biased region" description="Acidic residues" evidence="1">
    <location>
        <begin position="65"/>
        <end position="78"/>
    </location>
</feature>
<feature type="chain" id="PRO_5013041170" description="Lipoprotein" evidence="2">
    <location>
        <begin position="27"/>
        <end position="238"/>
    </location>
</feature>
<evidence type="ECO:0000313" key="3">
    <source>
        <dbReference type="EMBL" id="APT91036.1"/>
    </source>
</evidence>
<dbReference type="RefSeq" id="WP_075692383.1">
    <property type="nucleotide sequence ID" value="NZ_CP009248.1"/>
</dbReference>
<sequence>MTTIRHQRLAAALAAAALLTAACQDAPDEVEVPDFTVEESTGAKAPAGSTTSSTTSESGQADDGRPEDEDDAAEDDSGAGEARMAALDNGDGSYRLSSKPPSNDAPRAVKVTFGDLEDHGFTAIEFEITKDNQNAFLSYPTGDYGPDLEWKAIGLNGEVQESSCLGEMRVLDAEGVDVTGKADQWFHQESTTELRQERCKSSFTPILEEGIDEFVIEFTIRQKGFDPIIIRQPVRGMN</sequence>
<reference evidence="3 4" key="1">
    <citation type="submission" date="2014-08" db="EMBL/GenBank/DDBJ databases">
        <title>Complete genome sequence of Corynebacterium sphenisci CECT 5990(T) (=DSM 44792(T)), isolated from healthy wild penguins.</title>
        <authorList>
            <person name="Ruckert C."/>
            <person name="Albersmeier A."/>
            <person name="Winkler A."/>
            <person name="Kalinowski J."/>
        </authorList>
    </citation>
    <scope>NUCLEOTIDE SEQUENCE [LARGE SCALE GENOMIC DNA]</scope>
    <source>
        <strain evidence="3 4">DSM 44792</strain>
    </source>
</reference>
<dbReference type="STRING" id="1437874.CSPHI_08310"/>
<dbReference type="AlphaFoldDB" id="A0A1L7CYR5"/>
<dbReference type="KEGG" id="csph:CSPHI_08310"/>
<evidence type="ECO:0000256" key="1">
    <source>
        <dbReference type="SAM" id="MobiDB-lite"/>
    </source>
</evidence>
<feature type="compositionally biased region" description="Low complexity" evidence="1">
    <location>
        <begin position="40"/>
        <end position="61"/>
    </location>
</feature>
<keyword evidence="2" id="KW-0732">Signal</keyword>
<organism evidence="3 4">
    <name type="scientific">Corynebacterium sphenisci DSM 44792</name>
    <dbReference type="NCBI Taxonomy" id="1437874"/>
    <lineage>
        <taxon>Bacteria</taxon>
        <taxon>Bacillati</taxon>
        <taxon>Actinomycetota</taxon>
        <taxon>Actinomycetes</taxon>
        <taxon>Mycobacteriales</taxon>
        <taxon>Corynebacteriaceae</taxon>
        <taxon>Corynebacterium</taxon>
    </lineage>
</organism>
<evidence type="ECO:0000256" key="2">
    <source>
        <dbReference type="SAM" id="SignalP"/>
    </source>
</evidence>
<evidence type="ECO:0008006" key="5">
    <source>
        <dbReference type="Google" id="ProtNLM"/>
    </source>
</evidence>
<name>A0A1L7CYR5_9CORY</name>
<keyword evidence="4" id="KW-1185">Reference proteome</keyword>